<name>A0A0N4WXZ9_HAEPC</name>
<reference evidence="2 3" key="2">
    <citation type="submission" date="2018-11" db="EMBL/GenBank/DDBJ databases">
        <authorList>
            <consortium name="Pathogen Informatics"/>
        </authorList>
    </citation>
    <scope>NUCLEOTIDE SEQUENCE [LARGE SCALE GENOMIC DNA]</scope>
    <source>
        <strain evidence="2 3">MHpl1</strain>
    </source>
</reference>
<accession>A0A0N4WXZ9</accession>
<evidence type="ECO:0000313" key="2">
    <source>
        <dbReference type="EMBL" id="VDO61323.1"/>
    </source>
</evidence>
<reference evidence="4" key="1">
    <citation type="submission" date="2017-02" db="UniProtKB">
        <authorList>
            <consortium name="WormBaseParasite"/>
        </authorList>
    </citation>
    <scope>IDENTIFICATION</scope>
</reference>
<dbReference type="AlphaFoldDB" id="A0A0N4WXZ9"/>
<evidence type="ECO:0000256" key="1">
    <source>
        <dbReference type="SAM" id="MobiDB-lite"/>
    </source>
</evidence>
<keyword evidence="3" id="KW-1185">Reference proteome</keyword>
<dbReference type="EMBL" id="UZAF01019548">
    <property type="protein sequence ID" value="VDO61323.1"/>
    <property type="molecule type" value="Genomic_DNA"/>
</dbReference>
<dbReference type="WBParaSite" id="HPLM_0001671801-mRNA-1">
    <property type="protein sequence ID" value="HPLM_0001671801-mRNA-1"/>
    <property type="gene ID" value="HPLM_0001671801"/>
</dbReference>
<evidence type="ECO:0000313" key="3">
    <source>
        <dbReference type="Proteomes" id="UP000268014"/>
    </source>
</evidence>
<evidence type="ECO:0000313" key="4">
    <source>
        <dbReference type="WBParaSite" id="HPLM_0001671801-mRNA-1"/>
    </source>
</evidence>
<gene>
    <name evidence="2" type="ORF">HPLM_LOCUS16710</name>
</gene>
<feature type="compositionally biased region" description="Basic and acidic residues" evidence="1">
    <location>
        <begin position="33"/>
        <end position="44"/>
    </location>
</feature>
<dbReference type="Proteomes" id="UP000268014">
    <property type="component" value="Unassembled WGS sequence"/>
</dbReference>
<organism evidence="4">
    <name type="scientific">Haemonchus placei</name>
    <name type="common">Barber's pole worm</name>
    <dbReference type="NCBI Taxonomy" id="6290"/>
    <lineage>
        <taxon>Eukaryota</taxon>
        <taxon>Metazoa</taxon>
        <taxon>Ecdysozoa</taxon>
        <taxon>Nematoda</taxon>
        <taxon>Chromadorea</taxon>
        <taxon>Rhabditida</taxon>
        <taxon>Rhabditina</taxon>
        <taxon>Rhabditomorpha</taxon>
        <taxon>Strongyloidea</taxon>
        <taxon>Trichostrongylidae</taxon>
        <taxon>Haemonchus</taxon>
    </lineage>
</organism>
<feature type="compositionally biased region" description="Low complexity" evidence="1">
    <location>
        <begin position="1"/>
        <end position="19"/>
    </location>
</feature>
<sequence length="44" mass="4744">MWSTTSGYVSSSPSSRPSSITLKDLWSNSGPVDAHDRSVDTQCI</sequence>
<protein>
    <submittedName>
        <fullName evidence="2 4">Uncharacterized protein</fullName>
    </submittedName>
</protein>
<proteinExistence type="predicted"/>
<feature type="region of interest" description="Disordered" evidence="1">
    <location>
        <begin position="1"/>
        <end position="44"/>
    </location>
</feature>